<feature type="compositionally biased region" description="Polar residues" evidence="1">
    <location>
        <begin position="314"/>
        <end position="329"/>
    </location>
</feature>
<feature type="region of interest" description="Disordered" evidence="1">
    <location>
        <begin position="313"/>
        <end position="338"/>
    </location>
</feature>
<dbReference type="PANTHER" id="PTHR23080:SF139">
    <property type="entry name" value="DDE TNP4 DOMAIN-CONTAINING PROTEIN"/>
    <property type="match status" value="1"/>
</dbReference>
<protein>
    <submittedName>
        <fullName evidence="4">Uncharacterized protein LOC117640737</fullName>
    </submittedName>
</protein>
<evidence type="ECO:0000313" key="3">
    <source>
        <dbReference type="Proteomes" id="UP000515158"/>
    </source>
</evidence>
<dbReference type="GeneID" id="117640737"/>
<evidence type="ECO:0000313" key="4">
    <source>
        <dbReference type="RefSeq" id="XP_034233478.1"/>
    </source>
</evidence>
<dbReference type="InParanoid" id="A0A6P8Y1T1"/>
<dbReference type="GO" id="GO:0016579">
    <property type="term" value="P:protein deubiquitination"/>
    <property type="evidence" value="ECO:0007669"/>
    <property type="project" value="InterPro"/>
</dbReference>
<dbReference type="PANTHER" id="PTHR23080">
    <property type="entry name" value="THAP DOMAIN PROTEIN"/>
    <property type="match status" value="1"/>
</dbReference>
<gene>
    <name evidence="4" type="primary">LOC117640737</name>
</gene>
<proteinExistence type="predicted"/>
<organism evidence="4">
    <name type="scientific">Thrips palmi</name>
    <name type="common">Melon thrips</name>
    <dbReference type="NCBI Taxonomy" id="161013"/>
    <lineage>
        <taxon>Eukaryota</taxon>
        <taxon>Metazoa</taxon>
        <taxon>Ecdysozoa</taxon>
        <taxon>Arthropoda</taxon>
        <taxon>Hexapoda</taxon>
        <taxon>Insecta</taxon>
        <taxon>Pterygota</taxon>
        <taxon>Neoptera</taxon>
        <taxon>Paraneoptera</taxon>
        <taxon>Thysanoptera</taxon>
        <taxon>Terebrantia</taxon>
        <taxon>Thripoidea</taxon>
        <taxon>Thripidae</taxon>
        <taxon>Thrips</taxon>
    </lineage>
</organism>
<dbReference type="CDD" id="cd02257">
    <property type="entry name" value="Peptidase_C19"/>
    <property type="match status" value="1"/>
</dbReference>
<dbReference type="Pfam" id="PF00443">
    <property type="entry name" value="UCH"/>
    <property type="match status" value="2"/>
</dbReference>
<name>A0A6P8Y1T1_THRPL</name>
<dbReference type="GO" id="GO:0004843">
    <property type="term" value="F:cysteine-type deubiquitinase activity"/>
    <property type="evidence" value="ECO:0007669"/>
    <property type="project" value="InterPro"/>
</dbReference>
<dbReference type="Proteomes" id="UP000515158">
    <property type="component" value="Unplaced"/>
</dbReference>
<evidence type="ECO:0000256" key="1">
    <source>
        <dbReference type="SAM" id="MobiDB-lite"/>
    </source>
</evidence>
<reference evidence="4" key="1">
    <citation type="submission" date="2025-08" db="UniProtKB">
        <authorList>
            <consortium name="RefSeq"/>
        </authorList>
    </citation>
    <scope>IDENTIFICATION</scope>
    <source>
        <tissue evidence="4">Total insect</tissue>
    </source>
</reference>
<dbReference type="PROSITE" id="PS50235">
    <property type="entry name" value="USP_3"/>
    <property type="match status" value="2"/>
</dbReference>
<sequence length="964" mass="108859">MKATTSILSHQSLADKLPVINKKLKLNKQEDAQEFLISVFDRIVHEEVVRHSEKQSLSYCAKLTTGIDSLFGFWLETTSVCLGCGASHTTYSSHRHLLIPTSGKTVQKGIDAVMSNTETVQGYACPACHVKQTCSKSLQFHTYPKTLVVTVDRFVNSENDSKDGTPLVMNRKISVGTATYSFRSSVIHHGPVKTAGHYTCTAVCPDDSCVELNDCEVKPHSNSAQAYATLIGSYLIFYQLESNMVLKVVKRSRIPTPTKLSPASKKWKSPFEKKLSGGILQHLSPKKPGKTLTFGKSILKQCASASELLAEPLQSDNSDQYHKPTNSRLPKQVHKSNEQNLRAALPKDTLSQSSHECAIPRPLTKAEISQGSMVPLVQTHLPKGSVNLSVSQHLNREKFVKDCGIRNNGGTSHICAALQMLLHVPEVSAFVMADVHRKTCRSFLCCSCALFKQLNDLLLRRCSLPSFFINMWERQCNNISEELHQSSFEFLFRLITTLRSEQYQQMENEIRYPKCSIWDTLYSHLFSGRQIIEVWCKECSLQNLPQEFLSVEIQLHKDKNTAFEIEKKLAERMENLLCCTCNKNTLSWKPISITMPRYLLVHMSLNCRLEFSQVRCLSVYGIKFQLKSFITQATTSPQALFTTVCEEGVSLQFEDAQVKKLGPATMNKKCFPPHSSMTLMFVQATTITTPPSAEHALSHHHTINWNAGLASSMDAAESSDMHSSQEVNKDSRRKAFKELLATISCGKHIGIQTDLKVTACNVQIQTDLFDYDRFKLEESDFKSWIGLTVEDFEALYNLLGGTEVVLRLKQKYSQATPKKISVKTRVSGKNRLLLFLLRLRQGFTLKQLSFLYRLSEPYISDLFYVMTCHLYETLREMSKHVFASAAHQSKNKPRVMKPFKNLRVILDGVSFNLETPSNFEQQGNTWSTYKHHNVALFIVGISCHGATVFALRGWKEECQIKLLH</sequence>
<dbReference type="AlphaFoldDB" id="A0A6P8Y1T1"/>
<dbReference type="InterPro" id="IPR028889">
    <property type="entry name" value="USP"/>
</dbReference>
<keyword evidence="3" id="KW-1185">Reference proteome</keyword>
<dbReference type="Gene3D" id="3.90.70.10">
    <property type="entry name" value="Cysteine proteinases"/>
    <property type="match status" value="2"/>
</dbReference>
<dbReference type="InterPro" id="IPR001394">
    <property type="entry name" value="Peptidase_C19_UCH"/>
</dbReference>
<accession>A0A6P8Y1T1</accession>
<dbReference type="InterPro" id="IPR038765">
    <property type="entry name" value="Papain-like_cys_pep_sf"/>
</dbReference>
<feature type="domain" description="USP" evidence="2">
    <location>
        <begin position="1"/>
        <end position="241"/>
    </location>
</feature>
<dbReference type="RefSeq" id="XP_034233478.1">
    <property type="nucleotide sequence ID" value="XM_034377587.1"/>
</dbReference>
<feature type="domain" description="USP" evidence="2">
    <location>
        <begin position="403"/>
        <end position="684"/>
    </location>
</feature>
<dbReference type="KEGG" id="tpal:117640737"/>
<dbReference type="SUPFAM" id="SSF54001">
    <property type="entry name" value="Cysteine proteinases"/>
    <property type="match status" value="2"/>
</dbReference>
<evidence type="ECO:0000259" key="2">
    <source>
        <dbReference type="PROSITE" id="PS50235"/>
    </source>
</evidence>